<evidence type="ECO:0000256" key="3">
    <source>
        <dbReference type="ARBA" id="ARBA00005709"/>
    </source>
</evidence>
<evidence type="ECO:0000313" key="8">
    <source>
        <dbReference type="EMBL" id="PXV65782.1"/>
    </source>
</evidence>
<dbReference type="NCBIfam" id="TIGR02550">
    <property type="entry name" value="flagell_flgL"/>
    <property type="match status" value="1"/>
</dbReference>
<dbReference type="PANTHER" id="PTHR42792:SF1">
    <property type="entry name" value="FLAGELLAR HOOK-ASSOCIATED PROTEIN 3"/>
    <property type="match status" value="1"/>
</dbReference>
<organism evidence="8 9">
    <name type="scientific">Sinimarinibacterium flocculans</name>
    <dbReference type="NCBI Taxonomy" id="985250"/>
    <lineage>
        <taxon>Bacteria</taxon>
        <taxon>Pseudomonadati</taxon>
        <taxon>Pseudomonadota</taxon>
        <taxon>Gammaproteobacteria</taxon>
        <taxon>Nevskiales</taxon>
        <taxon>Nevskiaceae</taxon>
        <taxon>Sinimarinibacterium</taxon>
    </lineage>
</organism>
<keyword evidence="5" id="KW-0975">Bacterial flagellum</keyword>
<dbReference type="Pfam" id="PF00669">
    <property type="entry name" value="Flagellin_N"/>
    <property type="match status" value="1"/>
</dbReference>
<gene>
    <name evidence="8" type="ORF">C8D93_109161</name>
</gene>
<evidence type="ECO:0000259" key="6">
    <source>
        <dbReference type="Pfam" id="PF00669"/>
    </source>
</evidence>
<feature type="domain" description="Flagellin N-terminal" evidence="6">
    <location>
        <begin position="3"/>
        <end position="139"/>
    </location>
</feature>
<comment type="subcellular location">
    <subcellularLocation>
        <location evidence="1">Bacterial flagellum</location>
    </subcellularLocation>
    <subcellularLocation>
        <location evidence="2">Secreted</location>
    </subcellularLocation>
</comment>
<evidence type="ECO:0000256" key="2">
    <source>
        <dbReference type="ARBA" id="ARBA00004613"/>
    </source>
</evidence>
<dbReference type="InterPro" id="IPR001492">
    <property type="entry name" value="Flagellin"/>
</dbReference>
<dbReference type="EMBL" id="QICN01000009">
    <property type="protein sequence ID" value="PXV65782.1"/>
    <property type="molecule type" value="Genomic_DNA"/>
</dbReference>
<keyword evidence="8" id="KW-0966">Cell projection</keyword>
<dbReference type="GO" id="GO:0009424">
    <property type="term" value="C:bacterial-type flagellum hook"/>
    <property type="evidence" value="ECO:0007669"/>
    <property type="project" value="InterPro"/>
</dbReference>
<dbReference type="AlphaFoldDB" id="A0A318E3T8"/>
<evidence type="ECO:0000256" key="1">
    <source>
        <dbReference type="ARBA" id="ARBA00004365"/>
    </source>
</evidence>
<keyword evidence="9" id="KW-1185">Reference proteome</keyword>
<evidence type="ECO:0000259" key="7">
    <source>
        <dbReference type="Pfam" id="PF00700"/>
    </source>
</evidence>
<dbReference type="InterPro" id="IPR013384">
    <property type="entry name" value="Flagell_FlgL"/>
</dbReference>
<protein>
    <submittedName>
        <fullName evidence="8">Flagellar hook-associated protein 3 FlgL</fullName>
    </submittedName>
</protein>
<keyword evidence="8" id="KW-0282">Flagellum</keyword>
<keyword evidence="8" id="KW-0969">Cilium</keyword>
<feature type="domain" description="Flagellin C-terminal" evidence="7">
    <location>
        <begin position="316"/>
        <end position="396"/>
    </location>
</feature>
<dbReference type="Pfam" id="PF00700">
    <property type="entry name" value="Flagellin_C"/>
    <property type="match status" value="1"/>
</dbReference>
<dbReference type="RefSeq" id="WP_110266163.1">
    <property type="nucleotide sequence ID" value="NZ_CAWNXA010000009.1"/>
</dbReference>
<accession>A0A318E3T8</accession>
<keyword evidence="4" id="KW-0964">Secreted</keyword>
<dbReference type="PANTHER" id="PTHR42792">
    <property type="entry name" value="FLAGELLIN"/>
    <property type="match status" value="1"/>
</dbReference>
<dbReference type="OrthoDB" id="9768249at2"/>
<name>A0A318E3T8_9GAMM</name>
<dbReference type="GO" id="GO:0005198">
    <property type="term" value="F:structural molecule activity"/>
    <property type="evidence" value="ECO:0007669"/>
    <property type="project" value="InterPro"/>
</dbReference>
<proteinExistence type="inferred from homology"/>
<dbReference type="InterPro" id="IPR001029">
    <property type="entry name" value="Flagellin_N"/>
</dbReference>
<dbReference type="Proteomes" id="UP000248330">
    <property type="component" value="Unassembled WGS sequence"/>
</dbReference>
<dbReference type="SUPFAM" id="SSF64518">
    <property type="entry name" value="Phase 1 flagellin"/>
    <property type="match status" value="1"/>
</dbReference>
<sequence>MRVSTSLLHQRSLDLMQMQQQSLLRTQTQLATQQKLLSAADNPGDWAAAMGMDQLLAQASRYQSNAQAAQHRLSLEETALAEGMDVLAHARELAIQGNSSTQSPETRAVIAQELAGLREQLLAIANRDDGQGRYLFAGARDDAAPFAWTGSAASYGGDDAPRMLPIGNARSIAVGDAGSAVFMGLRTGDGRVQVGADAANTGAMHLQQAVVRDAAAYDGSSFSLRFTGGTVEIRDAADNLLETRVYAPGSTVQFNGVELRFAGEPADGDRYRVEPSTQQDMFALLDKLAAIVDGPQDTTGARAGAQTAMQQALAELEAAQSQLSAVRTGAGLRLGAAQDAEATLSAQTIEAESALSNLRDVDIAEAASRLQRELLALQAAQASHAQIQGLSLFSYLR</sequence>
<evidence type="ECO:0000313" key="9">
    <source>
        <dbReference type="Proteomes" id="UP000248330"/>
    </source>
</evidence>
<evidence type="ECO:0000256" key="5">
    <source>
        <dbReference type="ARBA" id="ARBA00023143"/>
    </source>
</evidence>
<dbReference type="Gene3D" id="1.20.1330.10">
    <property type="entry name" value="f41 fragment of flagellin, N-terminal domain"/>
    <property type="match status" value="1"/>
</dbReference>
<dbReference type="InterPro" id="IPR046358">
    <property type="entry name" value="Flagellin_C"/>
</dbReference>
<reference evidence="8 9" key="1">
    <citation type="submission" date="2018-04" db="EMBL/GenBank/DDBJ databases">
        <title>Genomic Encyclopedia of Type Strains, Phase IV (KMG-IV): sequencing the most valuable type-strain genomes for metagenomic binning, comparative biology and taxonomic classification.</title>
        <authorList>
            <person name="Goeker M."/>
        </authorList>
    </citation>
    <scope>NUCLEOTIDE SEQUENCE [LARGE SCALE GENOMIC DNA]</scope>
    <source>
        <strain evidence="8 9">DSM 104150</strain>
    </source>
</reference>
<dbReference type="GO" id="GO:0005576">
    <property type="term" value="C:extracellular region"/>
    <property type="evidence" value="ECO:0007669"/>
    <property type="project" value="UniProtKB-SubCell"/>
</dbReference>
<comment type="caution">
    <text evidence="8">The sequence shown here is derived from an EMBL/GenBank/DDBJ whole genome shotgun (WGS) entry which is preliminary data.</text>
</comment>
<comment type="similarity">
    <text evidence="3">Belongs to the bacterial flagellin family.</text>
</comment>
<dbReference type="GO" id="GO:0071973">
    <property type="term" value="P:bacterial-type flagellum-dependent cell motility"/>
    <property type="evidence" value="ECO:0007669"/>
    <property type="project" value="InterPro"/>
</dbReference>
<evidence type="ECO:0000256" key="4">
    <source>
        <dbReference type="ARBA" id="ARBA00022525"/>
    </source>
</evidence>